<feature type="transmembrane region" description="Helical" evidence="1">
    <location>
        <begin position="346"/>
        <end position="366"/>
    </location>
</feature>
<sequence length="390" mass="41761">MSPEAVTPAEAAAAHARPLDQLLRGPELAEAARIMTICNACRYCEGLCAVFPAMEMRRDFAAGDLRHLANLCHACGACYHDCQYAPPHEFGVNVPKTLEALRPRAYADHAWPRALAPMFDRNGPKIIALTAISVAVFLFAFMAFADPGVMFGVVEGPGAFYAIMPHNVMAGLFGAAFLWAILAFLMGFRNYWRDVEGGLGPRLGRGPDLAALAAGGHDAGRLKNLHGGGMGCFNEDDQPTDSRRLLHHLTFYGFLACLASTTCATAMHYFLGWEAPYSWGSAPVLLGFFGGSAMTVGAVGLARARMKREGALTDPAGGMHAAFTHSLAAVGATGIALLLLRSTPAMGTLLALHLGVVFAFFVAAPYGKFVHGLYRYLALVRHAQETRTHH</sequence>
<dbReference type="STRING" id="356660.SAMN05444336_10514"/>
<reference evidence="2 3" key="1">
    <citation type="submission" date="2016-10" db="EMBL/GenBank/DDBJ databases">
        <authorList>
            <person name="de Groot N.N."/>
        </authorList>
    </citation>
    <scope>NUCLEOTIDE SEQUENCE [LARGE SCALE GENOMIC DNA]</scope>
    <source>
        <strain evidence="2 3">DSM 17890</strain>
    </source>
</reference>
<dbReference type="Proteomes" id="UP000199118">
    <property type="component" value="Unassembled WGS sequence"/>
</dbReference>
<accession>A0A1H3BGG3</accession>
<feature type="transmembrane region" description="Helical" evidence="1">
    <location>
        <begin position="165"/>
        <end position="185"/>
    </location>
</feature>
<dbReference type="InterPro" id="IPR036197">
    <property type="entry name" value="NarG-like_sf"/>
</dbReference>
<proteinExistence type="predicted"/>
<protein>
    <submittedName>
        <fullName evidence="2">Citrate/tricarballylate utilization protein</fullName>
    </submittedName>
</protein>
<dbReference type="SUPFAM" id="SSF103501">
    <property type="entry name" value="Respiratory nitrate reductase 1 gamma chain"/>
    <property type="match status" value="1"/>
</dbReference>
<feature type="transmembrane region" description="Helical" evidence="1">
    <location>
        <begin position="126"/>
        <end position="145"/>
    </location>
</feature>
<dbReference type="InterPro" id="IPR012830">
    <property type="entry name" value="Citrate_utilization_prot_B"/>
</dbReference>
<feature type="transmembrane region" description="Helical" evidence="1">
    <location>
        <begin position="322"/>
        <end position="340"/>
    </location>
</feature>
<evidence type="ECO:0000313" key="3">
    <source>
        <dbReference type="Proteomes" id="UP000199118"/>
    </source>
</evidence>
<dbReference type="AlphaFoldDB" id="A0A1H3BGG3"/>
<name>A0A1H3BGG3_9RHOB</name>
<feature type="transmembrane region" description="Helical" evidence="1">
    <location>
        <begin position="277"/>
        <end position="301"/>
    </location>
</feature>
<dbReference type="NCBIfam" id="TIGR02484">
    <property type="entry name" value="CitB"/>
    <property type="match status" value="1"/>
</dbReference>
<organism evidence="2 3">
    <name type="scientific">Albimonas donghaensis</name>
    <dbReference type="NCBI Taxonomy" id="356660"/>
    <lineage>
        <taxon>Bacteria</taxon>
        <taxon>Pseudomonadati</taxon>
        <taxon>Pseudomonadota</taxon>
        <taxon>Alphaproteobacteria</taxon>
        <taxon>Rhodobacterales</taxon>
        <taxon>Paracoccaceae</taxon>
        <taxon>Albimonas</taxon>
    </lineage>
</organism>
<feature type="transmembrane region" description="Helical" evidence="1">
    <location>
        <begin position="249"/>
        <end position="271"/>
    </location>
</feature>
<keyword evidence="1" id="KW-1133">Transmembrane helix</keyword>
<dbReference type="EMBL" id="FNMZ01000005">
    <property type="protein sequence ID" value="SDX40808.1"/>
    <property type="molecule type" value="Genomic_DNA"/>
</dbReference>
<evidence type="ECO:0000256" key="1">
    <source>
        <dbReference type="SAM" id="Phobius"/>
    </source>
</evidence>
<evidence type="ECO:0000313" key="2">
    <source>
        <dbReference type="EMBL" id="SDX40808.1"/>
    </source>
</evidence>
<dbReference type="OrthoDB" id="9765258at2"/>
<keyword evidence="1" id="KW-0472">Membrane</keyword>
<dbReference type="RefSeq" id="WP_092682967.1">
    <property type="nucleotide sequence ID" value="NZ_FNMZ01000005.1"/>
</dbReference>
<keyword evidence="1" id="KW-0812">Transmembrane</keyword>
<keyword evidence="3" id="KW-1185">Reference proteome</keyword>
<gene>
    <name evidence="2" type="ORF">SAMN05444336_10514</name>
</gene>